<dbReference type="KEGG" id="kre:GWK63_11900"/>
<evidence type="ECO:0000256" key="10">
    <source>
        <dbReference type="ARBA" id="ARBA00023136"/>
    </source>
</evidence>
<feature type="domain" description="TonB-dependent receptor plug" evidence="15">
    <location>
        <begin position="76"/>
        <end position="184"/>
    </location>
</feature>
<evidence type="ECO:0000259" key="14">
    <source>
        <dbReference type="Pfam" id="PF00593"/>
    </source>
</evidence>
<dbReference type="InterPro" id="IPR012910">
    <property type="entry name" value="Plug_dom"/>
</dbReference>
<keyword evidence="9 13" id="KW-0798">TonB box</keyword>
<evidence type="ECO:0000256" key="3">
    <source>
        <dbReference type="ARBA" id="ARBA00022452"/>
    </source>
</evidence>
<organism evidence="16 17">
    <name type="scientific">Komagataeibacter rhaeticus</name>
    <dbReference type="NCBI Taxonomy" id="215221"/>
    <lineage>
        <taxon>Bacteria</taxon>
        <taxon>Pseudomonadati</taxon>
        <taxon>Pseudomonadota</taxon>
        <taxon>Alphaproteobacteria</taxon>
        <taxon>Acetobacterales</taxon>
        <taxon>Acetobacteraceae</taxon>
        <taxon>Komagataeibacter</taxon>
    </lineage>
</organism>
<evidence type="ECO:0000256" key="7">
    <source>
        <dbReference type="ARBA" id="ARBA00023004"/>
    </source>
</evidence>
<dbReference type="Gene3D" id="2.40.170.20">
    <property type="entry name" value="TonB-dependent receptor, beta-barrel domain"/>
    <property type="match status" value="1"/>
</dbReference>
<dbReference type="PANTHER" id="PTHR32552">
    <property type="entry name" value="FERRICHROME IRON RECEPTOR-RELATED"/>
    <property type="match status" value="1"/>
</dbReference>
<dbReference type="Pfam" id="PF07715">
    <property type="entry name" value="Plug"/>
    <property type="match status" value="1"/>
</dbReference>
<evidence type="ECO:0000256" key="12">
    <source>
        <dbReference type="PROSITE-ProRule" id="PRU01360"/>
    </source>
</evidence>
<keyword evidence="17" id="KW-1185">Reference proteome</keyword>
<keyword evidence="6" id="KW-0732">Signal</keyword>
<proteinExistence type="inferred from homology"/>
<dbReference type="InterPro" id="IPR036942">
    <property type="entry name" value="Beta-barrel_TonB_sf"/>
</dbReference>
<evidence type="ECO:0000256" key="6">
    <source>
        <dbReference type="ARBA" id="ARBA00022729"/>
    </source>
</evidence>
<evidence type="ECO:0000256" key="1">
    <source>
        <dbReference type="ARBA" id="ARBA00004571"/>
    </source>
</evidence>
<evidence type="ECO:0000256" key="5">
    <source>
        <dbReference type="ARBA" id="ARBA00022692"/>
    </source>
</evidence>
<feature type="domain" description="TonB-dependent receptor-like beta-barrel" evidence="14">
    <location>
        <begin position="317"/>
        <end position="769"/>
    </location>
</feature>
<keyword evidence="10 12" id="KW-0472">Membrane</keyword>
<dbReference type="InterPro" id="IPR039426">
    <property type="entry name" value="TonB-dep_rcpt-like"/>
</dbReference>
<evidence type="ECO:0000313" key="16">
    <source>
        <dbReference type="EMBL" id="QIP36094.1"/>
    </source>
</evidence>
<keyword evidence="16" id="KW-0675">Receptor</keyword>
<dbReference type="GeneID" id="85022866"/>
<dbReference type="GO" id="GO:0015344">
    <property type="term" value="F:siderophore uptake transmembrane transporter activity"/>
    <property type="evidence" value="ECO:0007669"/>
    <property type="project" value="TreeGrafter"/>
</dbReference>
<dbReference type="RefSeq" id="WP_112210094.1">
    <property type="nucleotide sequence ID" value="NZ_CP050139.1"/>
</dbReference>
<gene>
    <name evidence="16" type="ORF">GWK63_11900</name>
</gene>
<keyword evidence="2 12" id="KW-0813">Transport</keyword>
<evidence type="ECO:0000256" key="2">
    <source>
        <dbReference type="ARBA" id="ARBA00022448"/>
    </source>
</evidence>
<dbReference type="Gene3D" id="2.170.130.10">
    <property type="entry name" value="TonB-dependent receptor, plug domain"/>
    <property type="match status" value="1"/>
</dbReference>
<dbReference type="Pfam" id="PF00593">
    <property type="entry name" value="TonB_dep_Rec_b-barrel"/>
    <property type="match status" value="1"/>
</dbReference>
<accession>A0A181CCW3</accession>
<name>A0A181CCW3_9PROT</name>
<keyword evidence="4" id="KW-0410">Iron transport</keyword>
<evidence type="ECO:0000256" key="13">
    <source>
        <dbReference type="RuleBase" id="RU003357"/>
    </source>
</evidence>
<evidence type="ECO:0000256" key="9">
    <source>
        <dbReference type="ARBA" id="ARBA00023077"/>
    </source>
</evidence>
<dbReference type="Proteomes" id="UP000502533">
    <property type="component" value="Chromosome"/>
</dbReference>
<evidence type="ECO:0000256" key="11">
    <source>
        <dbReference type="ARBA" id="ARBA00023237"/>
    </source>
</evidence>
<evidence type="ECO:0000256" key="8">
    <source>
        <dbReference type="ARBA" id="ARBA00023065"/>
    </source>
</evidence>
<evidence type="ECO:0000313" key="17">
    <source>
        <dbReference type="Proteomes" id="UP000502533"/>
    </source>
</evidence>
<dbReference type="GO" id="GO:0009279">
    <property type="term" value="C:cell outer membrane"/>
    <property type="evidence" value="ECO:0007669"/>
    <property type="project" value="UniProtKB-SubCell"/>
</dbReference>
<dbReference type="PANTHER" id="PTHR32552:SF89">
    <property type="entry name" value="CATECHOLATE SIDEROPHORE RECEPTOR FIU"/>
    <property type="match status" value="1"/>
</dbReference>
<comment type="similarity">
    <text evidence="12 13">Belongs to the TonB-dependent receptor family.</text>
</comment>
<evidence type="ECO:0000259" key="15">
    <source>
        <dbReference type="Pfam" id="PF07715"/>
    </source>
</evidence>
<keyword evidence="7" id="KW-0408">Iron</keyword>
<reference evidence="16 17" key="1">
    <citation type="submission" date="2020-03" db="EMBL/GenBank/DDBJ databases">
        <title>Isolation of cellulose-producing strains, genome characterization and application of the synthesized cellulose films as an economical and sustainable material for piezoelectric sensor construction.</title>
        <authorList>
            <person name="Mangayil R.K."/>
        </authorList>
    </citation>
    <scope>NUCLEOTIDE SEQUENCE [LARGE SCALE GENOMIC DNA]</scope>
    <source>
        <strain evidence="16 17">ENS 9a1a</strain>
    </source>
</reference>
<dbReference type="PROSITE" id="PS52016">
    <property type="entry name" value="TONB_DEPENDENT_REC_3"/>
    <property type="match status" value="1"/>
</dbReference>
<keyword evidence="3 12" id="KW-1134">Transmembrane beta strand</keyword>
<evidence type="ECO:0000256" key="4">
    <source>
        <dbReference type="ARBA" id="ARBA00022496"/>
    </source>
</evidence>
<keyword evidence="5 12" id="KW-0812">Transmembrane</keyword>
<keyword evidence="11 12" id="KW-0998">Cell outer membrane</keyword>
<protein>
    <submittedName>
        <fullName evidence="16">TonB-dependent receptor</fullName>
    </submittedName>
</protein>
<dbReference type="SUPFAM" id="SSF56935">
    <property type="entry name" value="Porins"/>
    <property type="match status" value="1"/>
</dbReference>
<keyword evidence="8" id="KW-0406">Ion transport</keyword>
<dbReference type="InterPro" id="IPR000531">
    <property type="entry name" value="Beta-barrel_TonB"/>
</dbReference>
<dbReference type="AlphaFoldDB" id="A0A181CCW3"/>
<dbReference type="EMBL" id="CP050139">
    <property type="protein sequence ID" value="QIP36094.1"/>
    <property type="molecule type" value="Genomic_DNA"/>
</dbReference>
<comment type="subcellular location">
    <subcellularLocation>
        <location evidence="1 12">Cell outer membrane</location>
        <topology evidence="1 12">Multi-pass membrane protein</topology>
    </subcellularLocation>
</comment>
<sequence>MKHRTDVLLKTFAAVLFVSSSNVALSATVASKVKPDGKVTSVSRHGVATSSASRAMAALKPETLGVVGHRQRAVGVKEVVSSQMIREEVPGTNALKVLGKMPGILFQSADGQGLDIWSQSLYMHGFLLNQVGVTLDGIPLGDQQYHALNGLNVMNALASENIGHMDVSMSAGAESVASTSNLGGSIEYFSADPKHKMGGQVNQTFGSNSTMHSFFRFDTGDMNKTGTRMFVSYMRNNAEKWKGGGNQFMQQVNAKLVQPIGQESQISALFDWGDLDQYSYQDLSFDMLHNGGAGIDNFIGTPNAYANAYHLALAANKLPGGSLPAGYSKMSDPYDASYYDGGTVERDYLGGLNLDFALTHRLHWKTVLYAQGQYGRGTWASPYPWYSSGLMPNGSPIFDQITNVHAQRGGFTSALHYEIAHNDISAGVWYEHYHVDEMRNAYYEPVLGEGSPINSMGKLPSPMANLWGDTFSSNSFTAFVQDTYHVRPNLNVHFGFKSLLQTVDGRETANLSAYTGTDAIASGSVTTAKAFLPHISADWHFLKHHELFFDVAENVKSYPIAGYKMGASPFAMTQSAYDSMQSQGGLKPETNWNYAVGYRYMARMLMASLYAYHTNLHNRLQQVTSGPITNPYSAVMNVGGVTMNGVDAGVTIMPVKGLSIFNSISWNHATYDQDVTSGGVRYGTQGQQIVNYPRFMYKASLTYSWHGASAHIDTQYIGERNFSYIGDTHVPGYWVTSLGARYNFSDLARRSDRYRYLKHLTLSFNVYNLTNTQYISTMGENGNPMSGDDQSFLIGAPRQYFGSVAIEF</sequence>
<dbReference type="InterPro" id="IPR037066">
    <property type="entry name" value="Plug_dom_sf"/>
</dbReference>